<evidence type="ECO:0000313" key="2">
    <source>
        <dbReference type="Proteomes" id="UP000019277"/>
    </source>
</evidence>
<dbReference type="PANTHER" id="PTHR35526">
    <property type="entry name" value="ANTI-SIGMA-F FACTOR RSBW-RELATED"/>
    <property type="match status" value="1"/>
</dbReference>
<sequence>MASAAELRSIIGADLEFLASEQADMFLAVCVEMVANAFDHGGGIGGFRVRHDHSRGLLTVEIDDFSSAPPRVVSGDPTRLRGRGMAIVDGLTEWGVRRSRDGKTVWAVMTCVCRSSTRCAVSAG</sequence>
<gene>
    <name evidence="1" type="ORF">UO65_2432</name>
</gene>
<dbReference type="RefSeq" id="WP_052021059.1">
    <property type="nucleotide sequence ID" value="NZ_AYXG01000083.1"/>
</dbReference>
<organism evidence="1 2">
    <name type="scientific">Actinokineospora spheciospongiae</name>
    <dbReference type="NCBI Taxonomy" id="909613"/>
    <lineage>
        <taxon>Bacteria</taxon>
        <taxon>Bacillati</taxon>
        <taxon>Actinomycetota</taxon>
        <taxon>Actinomycetes</taxon>
        <taxon>Pseudonocardiales</taxon>
        <taxon>Pseudonocardiaceae</taxon>
        <taxon>Actinokineospora</taxon>
    </lineage>
</organism>
<dbReference type="eggNOG" id="COG2172">
    <property type="taxonomic scope" value="Bacteria"/>
</dbReference>
<dbReference type="Gene3D" id="3.30.565.10">
    <property type="entry name" value="Histidine kinase-like ATPase, C-terminal domain"/>
    <property type="match status" value="1"/>
</dbReference>
<dbReference type="Proteomes" id="UP000019277">
    <property type="component" value="Unassembled WGS sequence"/>
</dbReference>
<protein>
    <submittedName>
        <fullName evidence="1">PAS/Protein phosphatase 2C-like protein</fullName>
    </submittedName>
</protein>
<dbReference type="InterPro" id="IPR036890">
    <property type="entry name" value="HATPase_C_sf"/>
</dbReference>
<dbReference type="PANTHER" id="PTHR35526:SF3">
    <property type="entry name" value="ANTI-SIGMA-F FACTOR RSBW"/>
    <property type="match status" value="1"/>
</dbReference>
<dbReference type="InterPro" id="IPR050267">
    <property type="entry name" value="Anti-sigma-factor_SerPK"/>
</dbReference>
<evidence type="ECO:0000313" key="1">
    <source>
        <dbReference type="EMBL" id="EWC62253.1"/>
    </source>
</evidence>
<accession>W7IPD0</accession>
<dbReference type="CDD" id="cd16936">
    <property type="entry name" value="HATPase_RsbW-like"/>
    <property type="match status" value="1"/>
</dbReference>
<dbReference type="STRING" id="909613.UO65_2432"/>
<dbReference type="AlphaFoldDB" id="W7IPD0"/>
<dbReference type="EMBL" id="AYXG01000083">
    <property type="protein sequence ID" value="EWC62253.1"/>
    <property type="molecule type" value="Genomic_DNA"/>
</dbReference>
<comment type="caution">
    <text evidence="1">The sequence shown here is derived from an EMBL/GenBank/DDBJ whole genome shotgun (WGS) entry which is preliminary data.</text>
</comment>
<proteinExistence type="predicted"/>
<reference evidence="1 2" key="1">
    <citation type="journal article" date="2014" name="Genome Announc.">
        <title>Draft Genome Sequence of the Antitrypanosomally Active Sponge-Associated Bacterium Actinokineospora sp. Strain EG49.</title>
        <authorList>
            <person name="Harjes J."/>
            <person name="Ryu T."/>
            <person name="Abdelmohsen U.R."/>
            <person name="Moitinho-Silva L."/>
            <person name="Horn H."/>
            <person name="Ravasi T."/>
            <person name="Hentschel U."/>
        </authorList>
    </citation>
    <scope>NUCLEOTIDE SEQUENCE [LARGE SCALE GENOMIC DNA]</scope>
    <source>
        <strain evidence="1 2">EG49</strain>
    </source>
</reference>
<name>W7IPD0_9PSEU</name>
<keyword evidence="2" id="KW-1185">Reference proteome</keyword>
<dbReference type="OrthoDB" id="3478628at2"/>